<accession>A0A8B6X2P6</accession>
<comment type="subcellular location">
    <subcellularLocation>
        <location evidence="1">Cell membrane</location>
        <topology evidence="1">Multi-pass membrane protein</topology>
    </subcellularLocation>
    <subcellularLocation>
        <location evidence="8">Membrane</location>
        <topology evidence="8">Multi-pass membrane protein</topology>
    </subcellularLocation>
</comment>
<evidence type="ECO:0000313" key="11">
    <source>
        <dbReference type="Proteomes" id="UP000675920"/>
    </source>
</evidence>
<evidence type="ECO:0000256" key="7">
    <source>
        <dbReference type="ARBA" id="ARBA00023136"/>
    </source>
</evidence>
<reference evidence="12" key="1">
    <citation type="submission" date="2025-08" db="UniProtKB">
        <authorList>
            <consortium name="RefSeq"/>
        </authorList>
    </citation>
    <scope>IDENTIFICATION</scope>
</reference>
<evidence type="ECO:0000256" key="1">
    <source>
        <dbReference type="ARBA" id="ARBA00004651"/>
    </source>
</evidence>
<keyword evidence="7 9" id="KW-0472">Membrane</keyword>
<evidence type="ECO:0000259" key="10">
    <source>
        <dbReference type="Pfam" id="PF01618"/>
    </source>
</evidence>
<name>A0A8B6X2P6_9BURK</name>
<evidence type="ECO:0000256" key="5">
    <source>
        <dbReference type="ARBA" id="ARBA00022927"/>
    </source>
</evidence>
<evidence type="ECO:0000256" key="3">
    <source>
        <dbReference type="ARBA" id="ARBA00022475"/>
    </source>
</evidence>
<dbReference type="AlphaFoldDB" id="A0A8B6X2P6"/>
<gene>
    <name evidence="12" type="primary">exbB</name>
</gene>
<keyword evidence="5 8" id="KW-0653">Protein transport</keyword>
<sequence>MHGDWISGAIDYGVIGLLALLSIIVVAIGIERAMYYRRVDVGAVGDGKVLELALTGRLFVIASVASNAPYLGLLGTVLGIMLTFARMGEGGAIDTGQIMSGLALALKATAIGLVVALVAVALYNALLRRANVLLLQWEIAHARKDV</sequence>
<proteinExistence type="inferred from homology"/>
<keyword evidence="3" id="KW-1003">Cell membrane</keyword>
<evidence type="ECO:0000256" key="4">
    <source>
        <dbReference type="ARBA" id="ARBA00022692"/>
    </source>
</evidence>
<evidence type="ECO:0000256" key="9">
    <source>
        <dbReference type="SAM" id="Phobius"/>
    </source>
</evidence>
<organism evidence="11 12">
    <name type="scientific">Derxia gummosa DSM 723</name>
    <dbReference type="NCBI Taxonomy" id="1121388"/>
    <lineage>
        <taxon>Bacteria</taxon>
        <taxon>Pseudomonadati</taxon>
        <taxon>Pseudomonadota</taxon>
        <taxon>Betaproteobacteria</taxon>
        <taxon>Burkholderiales</taxon>
        <taxon>Alcaligenaceae</taxon>
        <taxon>Derxia</taxon>
    </lineage>
</organism>
<dbReference type="InterPro" id="IPR050790">
    <property type="entry name" value="ExbB/TolQ_transport"/>
</dbReference>
<dbReference type="InterPro" id="IPR014172">
    <property type="entry name" value="TonB_ExbB_2"/>
</dbReference>
<dbReference type="GO" id="GO:0005886">
    <property type="term" value="C:plasma membrane"/>
    <property type="evidence" value="ECO:0007669"/>
    <property type="project" value="UniProtKB-SubCell"/>
</dbReference>
<keyword evidence="4 9" id="KW-0812">Transmembrane</keyword>
<dbReference type="NCBIfam" id="TIGR02805">
    <property type="entry name" value="exbB2"/>
    <property type="match status" value="1"/>
</dbReference>
<dbReference type="InterPro" id="IPR002898">
    <property type="entry name" value="MotA_ExbB_proton_chnl"/>
</dbReference>
<dbReference type="OrthoDB" id="9805133at2"/>
<feature type="transmembrane region" description="Helical" evidence="9">
    <location>
        <begin position="104"/>
        <end position="126"/>
    </location>
</feature>
<dbReference type="PANTHER" id="PTHR30625:SF15">
    <property type="entry name" value="BIOPOLYMER TRANSPORT PROTEIN EXBB"/>
    <property type="match status" value="1"/>
</dbReference>
<comment type="similarity">
    <text evidence="8">Belongs to the exbB/tolQ family.</text>
</comment>
<evidence type="ECO:0000256" key="6">
    <source>
        <dbReference type="ARBA" id="ARBA00022989"/>
    </source>
</evidence>
<keyword evidence="11" id="KW-1185">Reference proteome</keyword>
<dbReference type="RefSeq" id="WP_028310941.1">
    <property type="nucleotide sequence ID" value="NZ_AXWS01000008.1"/>
</dbReference>
<protein>
    <submittedName>
        <fullName evidence="12">TonB-system energizer ExbB</fullName>
    </submittedName>
</protein>
<dbReference type="GO" id="GO:0055085">
    <property type="term" value="P:transmembrane transport"/>
    <property type="evidence" value="ECO:0007669"/>
    <property type="project" value="InterPro"/>
</dbReference>
<feature type="transmembrane region" description="Helical" evidence="9">
    <location>
        <begin position="58"/>
        <end position="84"/>
    </location>
</feature>
<dbReference type="GO" id="GO:0017038">
    <property type="term" value="P:protein import"/>
    <property type="evidence" value="ECO:0007669"/>
    <property type="project" value="TreeGrafter"/>
</dbReference>
<evidence type="ECO:0000256" key="8">
    <source>
        <dbReference type="RuleBase" id="RU004057"/>
    </source>
</evidence>
<dbReference type="PANTHER" id="PTHR30625">
    <property type="entry name" value="PROTEIN TOLQ"/>
    <property type="match status" value="1"/>
</dbReference>
<dbReference type="Pfam" id="PF01618">
    <property type="entry name" value="MotA_ExbB"/>
    <property type="match status" value="1"/>
</dbReference>
<evidence type="ECO:0000313" key="12">
    <source>
        <dbReference type="RefSeq" id="WP_028310941.1"/>
    </source>
</evidence>
<dbReference type="Proteomes" id="UP000675920">
    <property type="component" value="Unplaced"/>
</dbReference>
<evidence type="ECO:0000256" key="2">
    <source>
        <dbReference type="ARBA" id="ARBA00022448"/>
    </source>
</evidence>
<feature type="domain" description="MotA/TolQ/ExbB proton channel" evidence="10">
    <location>
        <begin position="54"/>
        <end position="138"/>
    </location>
</feature>
<keyword evidence="2 8" id="KW-0813">Transport</keyword>
<feature type="transmembrane region" description="Helical" evidence="9">
    <location>
        <begin position="12"/>
        <end position="30"/>
    </location>
</feature>
<keyword evidence="6 9" id="KW-1133">Transmembrane helix</keyword>